<feature type="compositionally biased region" description="Gly residues" evidence="1">
    <location>
        <begin position="1"/>
        <end position="10"/>
    </location>
</feature>
<dbReference type="EMBL" id="JAVRFI010000002">
    <property type="protein sequence ID" value="MDT0448299.1"/>
    <property type="molecule type" value="Genomic_DNA"/>
</dbReference>
<evidence type="ECO:0000313" key="3">
    <source>
        <dbReference type="Proteomes" id="UP001180531"/>
    </source>
</evidence>
<dbReference type="Proteomes" id="UP001180531">
    <property type="component" value="Unassembled WGS sequence"/>
</dbReference>
<accession>A0ABU2SH47</accession>
<evidence type="ECO:0000313" key="2">
    <source>
        <dbReference type="EMBL" id="MDT0448299.1"/>
    </source>
</evidence>
<evidence type="ECO:0008006" key="4">
    <source>
        <dbReference type="Google" id="ProtNLM"/>
    </source>
</evidence>
<gene>
    <name evidence="2" type="ORF">RM609_04170</name>
</gene>
<dbReference type="RefSeq" id="WP_311608009.1">
    <property type="nucleotide sequence ID" value="NZ_JAVRFI010000002.1"/>
</dbReference>
<name>A0ABU2SH47_9ACTN</name>
<comment type="caution">
    <text evidence="2">The sequence shown here is derived from an EMBL/GenBank/DDBJ whole genome shotgun (WGS) entry which is preliminary data.</text>
</comment>
<feature type="region of interest" description="Disordered" evidence="1">
    <location>
        <begin position="1"/>
        <end position="28"/>
    </location>
</feature>
<sequence length="93" mass="10140">MARGPRPGGRGADRAPGRTTPRGPRPRPVALVVRDKRTIDDTVGIRDWADVLADRGYLGRTEARRFNALLDEAIASGHRLPQRADLSTLGSSR</sequence>
<reference evidence="2" key="1">
    <citation type="submission" date="2024-05" db="EMBL/GenBank/DDBJ databases">
        <title>30 novel species of actinomycetes from the DSMZ collection.</title>
        <authorList>
            <person name="Nouioui I."/>
        </authorList>
    </citation>
    <scope>NUCLEOTIDE SEQUENCE</scope>
    <source>
        <strain evidence="2">DSM 40473</strain>
    </source>
</reference>
<evidence type="ECO:0000256" key="1">
    <source>
        <dbReference type="SAM" id="MobiDB-lite"/>
    </source>
</evidence>
<keyword evidence="3" id="KW-1185">Reference proteome</keyword>
<protein>
    <recommendedName>
        <fullName evidence="4">Transposase IS4-like domain-containing protein</fullName>
    </recommendedName>
</protein>
<proteinExistence type="predicted"/>
<organism evidence="2 3">
    <name type="scientific">Streptomyces hesseae</name>
    <dbReference type="NCBI Taxonomy" id="3075519"/>
    <lineage>
        <taxon>Bacteria</taxon>
        <taxon>Bacillati</taxon>
        <taxon>Actinomycetota</taxon>
        <taxon>Actinomycetes</taxon>
        <taxon>Kitasatosporales</taxon>
        <taxon>Streptomycetaceae</taxon>
        <taxon>Streptomyces</taxon>
    </lineage>
</organism>